<comment type="caution">
    <text evidence="2">The sequence shown here is derived from an EMBL/GenBank/DDBJ whole genome shotgun (WGS) entry which is preliminary data.</text>
</comment>
<dbReference type="EMBL" id="CAJOBJ010358054">
    <property type="protein sequence ID" value="CAF5216063.1"/>
    <property type="molecule type" value="Genomic_DNA"/>
</dbReference>
<evidence type="ECO:0000313" key="2">
    <source>
        <dbReference type="EMBL" id="CAF5216063.1"/>
    </source>
</evidence>
<feature type="non-terminal residue" evidence="2">
    <location>
        <position position="1"/>
    </location>
</feature>
<accession>A0A8S3JFS3</accession>
<protein>
    <submittedName>
        <fullName evidence="2">Uncharacterized protein</fullName>
    </submittedName>
</protein>
<dbReference type="Proteomes" id="UP000681720">
    <property type="component" value="Unassembled WGS sequence"/>
</dbReference>
<proteinExistence type="predicted"/>
<reference evidence="2" key="1">
    <citation type="submission" date="2021-02" db="EMBL/GenBank/DDBJ databases">
        <authorList>
            <person name="Nowell W R."/>
        </authorList>
    </citation>
    <scope>NUCLEOTIDE SEQUENCE</scope>
</reference>
<sequence length="90" mass="9908">VDRSAKKSSMNKSKQRTASSDNTSVSIPENSCAVTMMYLGPQMVKSNGPYKFKIHADEILILQSHTTTGTKSIFKGCLKPNGRNAFIDIR</sequence>
<gene>
    <name evidence="2" type="ORF">GIL414_LOCUS81675</name>
</gene>
<evidence type="ECO:0000256" key="1">
    <source>
        <dbReference type="SAM" id="MobiDB-lite"/>
    </source>
</evidence>
<dbReference type="AlphaFoldDB" id="A0A8S3JFS3"/>
<feature type="region of interest" description="Disordered" evidence="1">
    <location>
        <begin position="1"/>
        <end position="27"/>
    </location>
</feature>
<feature type="compositionally biased region" description="Polar residues" evidence="1">
    <location>
        <begin position="7"/>
        <end position="27"/>
    </location>
</feature>
<name>A0A8S3JFS3_9BILA</name>
<evidence type="ECO:0000313" key="3">
    <source>
        <dbReference type="Proteomes" id="UP000681720"/>
    </source>
</evidence>
<organism evidence="2 3">
    <name type="scientific">Rotaria magnacalcarata</name>
    <dbReference type="NCBI Taxonomy" id="392030"/>
    <lineage>
        <taxon>Eukaryota</taxon>
        <taxon>Metazoa</taxon>
        <taxon>Spiralia</taxon>
        <taxon>Gnathifera</taxon>
        <taxon>Rotifera</taxon>
        <taxon>Eurotatoria</taxon>
        <taxon>Bdelloidea</taxon>
        <taxon>Philodinida</taxon>
        <taxon>Philodinidae</taxon>
        <taxon>Rotaria</taxon>
    </lineage>
</organism>